<dbReference type="EC" id="3.2.1.14" evidence="5"/>
<keyword evidence="6" id="KW-1185">Reference proteome</keyword>
<sequence>MTTTSITWAWGTKATLDFDPATDTLDFGWMGADNFTITEVDGSVVISIPSNDQTYTLSGVSLSELSLSNITAKDSSAVTEWTEALSGSGGTSSGGSSSGGSSSGTGSSGGTSSGGTSSGGSSSGTTTITWSWGTDTVLNFNPETDKLDFGWFSSDNFTITESDGSVVISIPSNDQTYTLTGVTLDELTIDNIVANDSSALAEWQAALAGSGGSGNSGGSGDNGGTGGDSGNTGGDTGNTGGGNSGSDTTADYADSWASTSVYVAGDQVSVGNAVYEANWWTQGDDPSTHSGAEGSGNVWSFVGYMDTTPVVPDAPDDLAATGVQDTSLTLRWDAAEVDGVGTVSGYEIYQDGELIGTTSSTYFKVSDLDAATSYSFTVVAIDEAGSSTPSDALTVTTDEAGTSSGTDKSFSPYVDMSLTTSQDLVNMVSDAGLESVTLAFVLSSGTDTIGWGGTGSIDNDALSNGTTISSIVDELHSMGVDVTISFGGANGQEAAQTFSSAEALETAYQSVIDKYGVTHLDFDIEGASIANDSANDMRNEALAALQQTNPDLEVSFTLPVLTDGLTQDGIDLLKSAMDAGVEISTVNIMAMDYGAYYDSGDMGTDAIAASEATIAQLEAIGLDADIVITPMIGINDVTSEVFTLEDAQQLVDYVESSDNVAGISMWSLGRDNGDTVGTVSPVGSGVTQDDYDFSKIFATV</sequence>
<keyword evidence="1 5" id="KW-0378">Hydrolase</keyword>
<dbReference type="Gene3D" id="2.10.10.20">
    <property type="entry name" value="Carbohydrate-binding module superfamily 5/12"/>
    <property type="match status" value="1"/>
</dbReference>
<evidence type="ECO:0000313" key="6">
    <source>
        <dbReference type="Proteomes" id="UP001241747"/>
    </source>
</evidence>
<accession>A0ABU0LBN7</accession>
<comment type="caution">
    <text evidence="5">The sequence shown here is derived from an EMBL/GenBank/DDBJ whole genome shotgun (WGS) entry which is preliminary data.</text>
</comment>
<dbReference type="RefSeq" id="WP_237344961.1">
    <property type="nucleotide sequence ID" value="NZ_JABWGX010000007.1"/>
</dbReference>
<evidence type="ECO:0000256" key="1">
    <source>
        <dbReference type="ARBA" id="ARBA00022801"/>
    </source>
</evidence>
<feature type="region of interest" description="Disordered" evidence="2">
    <location>
        <begin position="81"/>
        <end position="126"/>
    </location>
</feature>
<feature type="region of interest" description="Disordered" evidence="2">
    <location>
        <begin position="208"/>
        <end position="247"/>
    </location>
</feature>
<dbReference type="SUPFAM" id="SSF49265">
    <property type="entry name" value="Fibronectin type III"/>
    <property type="match status" value="1"/>
</dbReference>
<dbReference type="SMART" id="SM00495">
    <property type="entry name" value="ChtBD3"/>
    <property type="match status" value="1"/>
</dbReference>
<evidence type="ECO:0000313" key="5">
    <source>
        <dbReference type="EMBL" id="MDQ0504567.1"/>
    </source>
</evidence>
<gene>
    <name evidence="5" type="ORF">QOZ94_001341</name>
</gene>
<dbReference type="InterPro" id="IPR036573">
    <property type="entry name" value="CBM_sf_5/12"/>
</dbReference>
<reference evidence="5 6" key="1">
    <citation type="submission" date="2023-07" db="EMBL/GenBank/DDBJ databases">
        <title>Genomic Encyclopedia of Type Strains, Phase IV (KMG-IV): sequencing the most valuable type-strain genomes for metagenomic binning, comparative biology and taxonomic classification.</title>
        <authorList>
            <person name="Goeker M."/>
        </authorList>
    </citation>
    <scope>NUCLEOTIDE SEQUENCE [LARGE SCALE GENOMIC DNA]</scope>
    <source>
        <strain evidence="5 6">DSM 3770</strain>
    </source>
</reference>
<dbReference type="Pfam" id="PF00041">
    <property type="entry name" value="fn3"/>
    <property type="match status" value="1"/>
</dbReference>
<dbReference type="Gene3D" id="2.60.40.10">
    <property type="entry name" value="Immunoglobulins"/>
    <property type="match status" value="1"/>
</dbReference>
<dbReference type="Pfam" id="PF02839">
    <property type="entry name" value="CBM_5_12"/>
    <property type="match status" value="1"/>
</dbReference>
<dbReference type="CDD" id="cd06543">
    <property type="entry name" value="GH18_PF-ChiA-like"/>
    <property type="match status" value="1"/>
</dbReference>
<dbReference type="CDD" id="cd12215">
    <property type="entry name" value="ChiC_BD"/>
    <property type="match status" value="1"/>
</dbReference>
<dbReference type="EMBL" id="JAUSVY010000002">
    <property type="protein sequence ID" value="MDQ0504567.1"/>
    <property type="molecule type" value="Genomic_DNA"/>
</dbReference>
<dbReference type="InterPro" id="IPR013783">
    <property type="entry name" value="Ig-like_fold"/>
</dbReference>
<dbReference type="SMART" id="SM00060">
    <property type="entry name" value="FN3"/>
    <property type="match status" value="1"/>
</dbReference>
<feature type="compositionally biased region" description="Gly residues" evidence="2">
    <location>
        <begin position="87"/>
        <end position="122"/>
    </location>
</feature>
<feature type="domain" description="Fibronectin type-III" evidence="3">
    <location>
        <begin position="314"/>
        <end position="400"/>
    </location>
</feature>
<dbReference type="PANTHER" id="PTHR42976:SF1">
    <property type="entry name" value="GH18 DOMAIN-CONTAINING PROTEIN-RELATED"/>
    <property type="match status" value="1"/>
</dbReference>
<dbReference type="InterPro" id="IPR017853">
    <property type="entry name" value="GH"/>
</dbReference>
<evidence type="ECO:0000256" key="2">
    <source>
        <dbReference type="SAM" id="MobiDB-lite"/>
    </source>
</evidence>
<dbReference type="PROSITE" id="PS50853">
    <property type="entry name" value="FN3"/>
    <property type="match status" value="1"/>
</dbReference>
<dbReference type="InterPro" id="IPR001223">
    <property type="entry name" value="Glyco_hydro18_cat"/>
</dbReference>
<evidence type="ECO:0000259" key="3">
    <source>
        <dbReference type="PROSITE" id="PS50853"/>
    </source>
</evidence>
<feature type="compositionally biased region" description="Gly residues" evidence="2">
    <location>
        <begin position="209"/>
        <end position="244"/>
    </location>
</feature>
<dbReference type="PANTHER" id="PTHR42976">
    <property type="entry name" value="BIFUNCTIONAL CHITINASE/LYSOZYME-RELATED"/>
    <property type="match status" value="1"/>
</dbReference>
<organism evidence="5 6">
    <name type="scientific">Xanthobacter agilis</name>
    <dbReference type="NCBI Taxonomy" id="47492"/>
    <lineage>
        <taxon>Bacteria</taxon>
        <taxon>Pseudomonadati</taxon>
        <taxon>Pseudomonadota</taxon>
        <taxon>Alphaproteobacteria</taxon>
        <taxon>Hyphomicrobiales</taxon>
        <taxon>Xanthobacteraceae</taxon>
        <taxon>Xanthobacter</taxon>
    </lineage>
</organism>
<keyword evidence="5" id="KW-0326">Glycosidase</keyword>
<dbReference type="Gene3D" id="3.20.20.80">
    <property type="entry name" value="Glycosidases"/>
    <property type="match status" value="1"/>
</dbReference>
<name>A0ABU0LBN7_XANAG</name>
<dbReference type="PROSITE" id="PS51910">
    <property type="entry name" value="GH18_2"/>
    <property type="match status" value="1"/>
</dbReference>
<feature type="region of interest" description="Disordered" evidence="2">
    <location>
        <begin position="387"/>
        <end position="408"/>
    </location>
</feature>
<protein>
    <submittedName>
        <fullName evidence="5">Chitinase</fullName>
        <ecNumber evidence="5">3.2.1.14</ecNumber>
    </submittedName>
</protein>
<proteinExistence type="predicted"/>
<dbReference type="SUPFAM" id="SSF51445">
    <property type="entry name" value="(Trans)glycosidases"/>
    <property type="match status" value="1"/>
</dbReference>
<dbReference type="SUPFAM" id="SSF51055">
    <property type="entry name" value="Carbohydrate binding domain"/>
    <property type="match status" value="1"/>
</dbReference>
<dbReference type="InterPro" id="IPR036116">
    <property type="entry name" value="FN3_sf"/>
</dbReference>
<feature type="domain" description="GH18" evidence="4">
    <location>
        <begin position="407"/>
        <end position="700"/>
    </location>
</feature>
<dbReference type="InterPro" id="IPR003961">
    <property type="entry name" value="FN3_dom"/>
</dbReference>
<evidence type="ECO:0000259" key="4">
    <source>
        <dbReference type="PROSITE" id="PS51910"/>
    </source>
</evidence>
<dbReference type="InterPro" id="IPR052750">
    <property type="entry name" value="GH18_Chitinase"/>
</dbReference>
<dbReference type="InterPro" id="IPR003610">
    <property type="entry name" value="CBM5/12"/>
</dbReference>
<dbReference type="CDD" id="cd00063">
    <property type="entry name" value="FN3"/>
    <property type="match status" value="1"/>
</dbReference>
<dbReference type="GO" id="GO:0008843">
    <property type="term" value="F:endochitinase activity"/>
    <property type="evidence" value="ECO:0007669"/>
    <property type="project" value="UniProtKB-EC"/>
</dbReference>
<dbReference type="Proteomes" id="UP001241747">
    <property type="component" value="Unassembled WGS sequence"/>
</dbReference>